<evidence type="ECO:0000313" key="5">
    <source>
        <dbReference type="Proteomes" id="UP000671873"/>
    </source>
</evidence>
<sequence length="304" mass="32330">MIGIIPSEFGKNLQFWTGIVEDRGDPLQQGRVRVRIFGRHTLDTSLIPTTSLPWAQVMQGVTSAAIGGVGQSPTGIMIGTLVLGFFMDGNDMQQPCVLGTLGPIEGVTSANGSEGNGVVNSGGIEDSNHNLPGNVKFSESEPPWLSIARGEIGQKEFSGPSDNPRILEYHKTVGISGSETIPWCSSFVAWCLKKSGQSIQGANAMARSWEKAQCMEKLDTPIRGCIAVFSRPPNPNSGHVGFVDAIQGGSIVMVHGNTQDSVARSGKSAQRLVGFFWPRGYPKEAYAIKEDTGPAAPAASDRES</sequence>
<dbReference type="Gene3D" id="3.90.1720.10">
    <property type="entry name" value="endopeptidase domain like (from Nostoc punctiforme)"/>
    <property type="match status" value="1"/>
</dbReference>
<dbReference type="SUPFAM" id="SSF69255">
    <property type="entry name" value="gp5 N-terminal domain-like"/>
    <property type="match status" value="1"/>
</dbReference>
<dbReference type="Pfam" id="PF06714">
    <property type="entry name" value="Gp5_OB"/>
    <property type="match status" value="1"/>
</dbReference>
<dbReference type="InterPro" id="IPR013423">
    <property type="entry name" value="CHP02594"/>
</dbReference>
<dbReference type="Proteomes" id="UP000671873">
    <property type="component" value="Segment"/>
</dbReference>
<dbReference type="NCBIfam" id="TIGR02594">
    <property type="entry name" value="TIGR02594 family protein"/>
    <property type="match status" value="1"/>
</dbReference>
<dbReference type="GO" id="GO:0001897">
    <property type="term" value="P:symbiont-mediated cytolysis of host cell"/>
    <property type="evidence" value="ECO:0007669"/>
    <property type="project" value="UniProtKB-ARBA"/>
</dbReference>
<evidence type="ECO:0000259" key="3">
    <source>
        <dbReference type="Pfam" id="PF06714"/>
    </source>
</evidence>
<evidence type="ECO:0000259" key="2">
    <source>
        <dbReference type="Pfam" id="PF05257"/>
    </source>
</evidence>
<name>A0A858MT06_9CAUD</name>
<dbReference type="InterPro" id="IPR007921">
    <property type="entry name" value="CHAP_dom"/>
</dbReference>
<dbReference type="Gene3D" id="2.40.50.260">
    <property type="entry name" value="Nucleic acid-binding protein domain"/>
    <property type="match status" value="1"/>
</dbReference>
<evidence type="ECO:0000313" key="4">
    <source>
        <dbReference type="EMBL" id="QIW87862.1"/>
    </source>
</evidence>
<reference evidence="4 5" key="1">
    <citation type="submission" date="2020-03" db="EMBL/GenBank/DDBJ databases">
        <authorList>
            <person name="Holtappels D."/>
            <person name="Bomans J.P.J."/>
            <person name="Lavigne R."/>
            <person name="Wagemans J."/>
        </authorList>
    </citation>
    <scope>NUCLEOTIDE SEQUENCE [LARGE SCALE GENOMIC DNA]</scope>
    <source>
        <strain evidence="4 5">OLIVR5</strain>
    </source>
</reference>
<evidence type="ECO:0000256" key="1">
    <source>
        <dbReference type="ARBA" id="ARBA00022529"/>
    </source>
</evidence>
<dbReference type="Pfam" id="PF05257">
    <property type="entry name" value="CHAP"/>
    <property type="match status" value="1"/>
</dbReference>
<dbReference type="InterPro" id="IPR038765">
    <property type="entry name" value="Papain-like_cys_pep_sf"/>
</dbReference>
<organism evidence="4 5">
    <name type="scientific">Agrobacterium phage OLIVR5</name>
    <dbReference type="NCBI Taxonomy" id="2723773"/>
    <lineage>
        <taxon>Viruses</taxon>
        <taxon>Duplodnaviria</taxon>
        <taxon>Heunggongvirae</taxon>
        <taxon>Uroviricota</taxon>
        <taxon>Caudoviricetes</taxon>
        <taxon>Pootjesviridae</taxon>
        <taxon>Heverleevirus</taxon>
        <taxon>Heverleevirus OLIVR5</taxon>
    </lineage>
</organism>
<keyword evidence="1" id="KW-0929">Antimicrobial</keyword>
<keyword evidence="5" id="KW-1185">Reference proteome</keyword>
<dbReference type="InterPro" id="IPR009590">
    <property type="entry name" value="Gp5_OB_N"/>
</dbReference>
<dbReference type="SUPFAM" id="SSF54001">
    <property type="entry name" value="Cysteine proteinases"/>
    <property type="match status" value="1"/>
</dbReference>
<accession>A0A858MT06</accession>
<dbReference type="EMBL" id="MT234342">
    <property type="protein sequence ID" value="QIW87862.1"/>
    <property type="molecule type" value="Genomic_DNA"/>
</dbReference>
<feature type="domain" description="Peptidase C51" evidence="2">
    <location>
        <begin position="179"/>
        <end position="257"/>
    </location>
</feature>
<protein>
    <submittedName>
        <fullName evidence="4">Baseplate hub subunit and tail lysozyme</fullName>
    </submittedName>
</protein>
<gene>
    <name evidence="4" type="ORF">Ab1vBOLIVR5_gp214</name>
</gene>
<proteinExistence type="predicted"/>
<feature type="domain" description="Protein Gp5 N-terminal OB-fold" evidence="3">
    <location>
        <begin position="44"/>
        <end position="106"/>
    </location>
</feature>